<dbReference type="AlphaFoldDB" id="A0A1G7SX07"/>
<dbReference type="InterPro" id="IPR050155">
    <property type="entry name" value="HAD-like_hydrolase_sf"/>
</dbReference>
<evidence type="ECO:0000313" key="3">
    <source>
        <dbReference type="Proteomes" id="UP000199076"/>
    </source>
</evidence>
<dbReference type="PANTHER" id="PTHR43434:SF1">
    <property type="entry name" value="PHOSPHOGLYCOLATE PHOSPHATASE"/>
    <property type="match status" value="1"/>
</dbReference>
<dbReference type="InterPro" id="IPR006439">
    <property type="entry name" value="HAD-SF_hydro_IA"/>
</dbReference>
<dbReference type="Pfam" id="PF13419">
    <property type="entry name" value="HAD_2"/>
    <property type="match status" value="1"/>
</dbReference>
<sequence length="221" mass="23852">MGYDGLLLDHDGVIVTLADRAAIDRAAGAALEAAGIDDPDPADVDAISIGVDPADVRQLGRTHDVDPATLWRHRDDRIETLLRAATRDGRKQPYEDVDALAGVDLPLGVVSNNQTRIVDDVLTYHGLAALVGTVRARDPTLASLDRKKPEPDYLTAAMTDLGIDRPLYVGDSESDVEAARRAGVDVAFLRRQHNADRSLAVEPTYDVASLHTVVERLCEAD</sequence>
<dbReference type="OrthoDB" id="115864at2157"/>
<proteinExistence type="inferred from homology"/>
<accession>A0A1G7SX07</accession>
<evidence type="ECO:0000313" key="2">
    <source>
        <dbReference type="EMBL" id="SDG27616.1"/>
    </source>
</evidence>
<reference evidence="3" key="1">
    <citation type="submission" date="2016-10" db="EMBL/GenBank/DDBJ databases">
        <authorList>
            <person name="Varghese N."/>
            <person name="Submissions S."/>
        </authorList>
    </citation>
    <scope>NUCLEOTIDE SEQUENCE [LARGE SCALE GENOMIC DNA]</scope>
    <source>
        <strain evidence="3">IBRC-M 10760</strain>
    </source>
</reference>
<dbReference type="Gene3D" id="3.40.50.1000">
    <property type="entry name" value="HAD superfamily/HAD-like"/>
    <property type="match status" value="1"/>
</dbReference>
<dbReference type="InterPro" id="IPR036412">
    <property type="entry name" value="HAD-like_sf"/>
</dbReference>
<dbReference type="RefSeq" id="WP_092695199.1">
    <property type="nucleotide sequence ID" value="NZ_FNBK01000021.1"/>
</dbReference>
<dbReference type="Proteomes" id="UP000199076">
    <property type="component" value="Unassembled WGS sequence"/>
</dbReference>
<comment type="similarity">
    <text evidence="1">Belongs to the HAD-like hydrolase superfamily.</text>
</comment>
<evidence type="ECO:0000256" key="1">
    <source>
        <dbReference type="ARBA" id="ARBA00007958"/>
    </source>
</evidence>
<dbReference type="PANTHER" id="PTHR43434">
    <property type="entry name" value="PHOSPHOGLYCOLATE PHOSPHATASE"/>
    <property type="match status" value="1"/>
</dbReference>
<dbReference type="STRING" id="660518.SAMN05216218_1214"/>
<name>A0A1G7SX07_9EURY</name>
<protein>
    <submittedName>
        <fullName evidence="2">Haloacid dehalogenase superfamily, subfamily IA, variant 1 with third motif having Dx(3-4)D or Dx(3-4)E</fullName>
    </submittedName>
</protein>
<organism evidence="2 3">
    <name type="scientific">Halorientalis regularis</name>
    <dbReference type="NCBI Taxonomy" id="660518"/>
    <lineage>
        <taxon>Archaea</taxon>
        <taxon>Methanobacteriati</taxon>
        <taxon>Methanobacteriota</taxon>
        <taxon>Stenosarchaea group</taxon>
        <taxon>Halobacteria</taxon>
        <taxon>Halobacteriales</taxon>
        <taxon>Haloarculaceae</taxon>
        <taxon>Halorientalis</taxon>
    </lineage>
</organism>
<dbReference type="InterPro" id="IPR041492">
    <property type="entry name" value="HAD_2"/>
</dbReference>
<dbReference type="SFLD" id="SFLDS00003">
    <property type="entry name" value="Haloacid_Dehalogenase"/>
    <property type="match status" value="1"/>
</dbReference>
<dbReference type="GO" id="GO:0008967">
    <property type="term" value="F:phosphoglycolate phosphatase activity"/>
    <property type="evidence" value="ECO:0007669"/>
    <property type="project" value="TreeGrafter"/>
</dbReference>
<dbReference type="GO" id="GO:0006281">
    <property type="term" value="P:DNA repair"/>
    <property type="evidence" value="ECO:0007669"/>
    <property type="project" value="TreeGrafter"/>
</dbReference>
<dbReference type="EMBL" id="FNBK01000021">
    <property type="protein sequence ID" value="SDG27616.1"/>
    <property type="molecule type" value="Genomic_DNA"/>
</dbReference>
<dbReference type="SUPFAM" id="SSF56784">
    <property type="entry name" value="HAD-like"/>
    <property type="match status" value="1"/>
</dbReference>
<dbReference type="SFLD" id="SFLDG01129">
    <property type="entry name" value="C1.5:_HAD__Beta-PGM__Phosphata"/>
    <property type="match status" value="1"/>
</dbReference>
<keyword evidence="3" id="KW-1185">Reference proteome</keyword>
<dbReference type="NCBIfam" id="TIGR01549">
    <property type="entry name" value="HAD-SF-IA-v1"/>
    <property type="match status" value="1"/>
</dbReference>
<dbReference type="InterPro" id="IPR023214">
    <property type="entry name" value="HAD_sf"/>
</dbReference>
<gene>
    <name evidence="2" type="ORF">SAMN05216218_1214</name>
</gene>